<dbReference type="Proteomes" id="UP001295444">
    <property type="component" value="Chromosome 14"/>
</dbReference>
<name>A0AAD1WUL7_PELCU</name>
<evidence type="ECO:0000313" key="3">
    <source>
        <dbReference type="Proteomes" id="UP001295444"/>
    </source>
</evidence>
<evidence type="ECO:0000313" key="2">
    <source>
        <dbReference type="EMBL" id="CAH2329501.1"/>
    </source>
</evidence>
<keyword evidence="3" id="KW-1185">Reference proteome</keyword>
<reference evidence="2" key="1">
    <citation type="submission" date="2022-03" db="EMBL/GenBank/DDBJ databases">
        <authorList>
            <person name="Alioto T."/>
            <person name="Alioto T."/>
            <person name="Gomez Garrido J."/>
        </authorList>
    </citation>
    <scope>NUCLEOTIDE SEQUENCE</scope>
</reference>
<protein>
    <submittedName>
        <fullName evidence="2">Uncharacterized protein</fullName>
    </submittedName>
</protein>
<dbReference type="AlphaFoldDB" id="A0AAD1WUL7"/>
<gene>
    <name evidence="2" type="ORF">PECUL_23A012317</name>
</gene>
<organism evidence="2 3">
    <name type="scientific">Pelobates cultripes</name>
    <name type="common">Western spadefoot toad</name>
    <dbReference type="NCBI Taxonomy" id="61616"/>
    <lineage>
        <taxon>Eukaryota</taxon>
        <taxon>Metazoa</taxon>
        <taxon>Chordata</taxon>
        <taxon>Craniata</taxon>
        <taxon>Vertebrata</taxon>
        <taxon>Euteleostomi</taxon>
        <taxon>Amphibia</taxon>
        <taxon>Batrachia</taxon>
        <taxon>Anura</taxon>
        <taxon>Pelobatoidea</taxon>
        <taxon>Pelobatidae</taxon>
        <taxon>Pelobates</taxon>
    </lineage>
</organism>
<feature type="compositionally biased region" description="Low complexity" evidence="1">
    <location>
        <begin position="43"/>
        <end position="66"/>
    </location>
</feature>
<dbReference type="Gene3D" id="1.10.287.3160">
    <property type="match status" value="1"/>
</dbReference>
<accession>A0AAD1WUL7</accession>
<proteinExistence type="predicted"/>
<sequence>MSSFLCWFQENLSQTFKSFKDAVKKEPAIQEQTKKRRRERSPSLSDISSGECSSSSPSDISSLASSVEEGFPPEELKKCIKEMATAVREPDPTKGKVKGLPMLPKLMNLLQREWKIPERRAFISKLFKLIFKLQSEEKLEDLPKVDIQIAQLSKKTTIPIGKVSGLKDPMDKRAETL</sequence>
<evidence type="ECO:0000256" key="1">
    <source>
        <dbReference type="SAM" id="MobiDB-lite"/>
    </source>
</evidence>
<feature type="region of interest" description="Disordered" evidence="1">
    <location>
        <begin position="23"/>
        <end position="69"/>
    </location>
</feature>
<dbReference type="EMBL" id="OW240925">
    <property type="protein sequence ID" value="CAH2329501.1"/>
    <property type="molecule type" value="Genomic_DNA"/>
</dbReference>